<dbReference type="FunCoup" id="A0A409W445">
    <property type="interactions" value="470"/>
</dbReference>
<keyword evidence="6 11" id="KW-0106">Calcium</keyword>
<feature type="compositionally biased region" description="Polar residues" evidence="14">
    <location>
        <begin position="1"/>
        <end position="13"/>
    </location>
</feature>
<dbReference type="PRINTS" id="PR00747">
    <property type="entry name" value="GLYHDRLASE47"/>
</dbReference>
<protein>
    <recommendedName>
        <fullName evidence="13">alpha-1,2-Mannosidase</fullName>
        <ecNumber evidence="13">3.2.1.-</ecNumber>
    </recommendedName>
</protein>
<comment type="catalytic activity">
    <reaction evidence="9">
        <text>N(4)-(alpha-D-Man-(1-&gt;2)-alpha-D-Man-(1-&gt;2)-alpha-D-Man-(1-&gt;3)-[alpha-D-Man-(1-&gt;2)-alpha-D-Man-(1-&gt;3)-[alpha-D-Man-(1-&gt;2)-alpha-D-Man-(1-&gt;6)]-alpha-D-Man-(1-&gt;6)]-beta-D-Man-(1-&gt;4)-beta-D-GlcNAc-(1-&gt;4)-beta-D-GlcNAc)-L-asparaginyl-[protein] (N-glucan mannose isomer 9A1,2,3B1,2,3) + 4 H2O = N(4)-(alpha-D-Man-(1-&gt;3)-[alpha-D-Man-(1-&gt;3)-[alpha-D-Man-(1-&gt;6)]-alpha-D-Man-(1-&gt;6)]-beta-D-Man-(1-&gt;4)-beta-D-GlcNAc-(1-&gt;4)-beta-D-GlcNAc)-L-asparaginyl-[protein] (N-glucan mannose isomer 5A1,2) + 4 beta-D-mannose</text>
        <dbReference type="Rhea" id="RHEA:56008"/>
        <dbReference type="Rhea" id="RHEA-COMP:14356"/>
        <dbReference type="Rhea" id="RHEA-COMP:14367"/>
        <dbReference type="ChEBI" id="CHEBI:15377"/>
        <dbReference type="ChEBI" id="CHEBI:28563"/>
        <dbReference type="ChEBI" id="CHEBI:59087"/>
        <dbReference type="ChEBI" id="CHEBI:139493"/>
        <dbReference type="EC" id="3.2.1.113"/>
    </reaction>
</comment>
<evidence type="ECO:0000256" key="13">
    <source>
        <dbReference type="RuleBase" id="RU361193"/>
    </source>
</evidence>
<evidence type="ECO:0000256" key="1">
    <source>
        <dbReference type="ARBA" id="ARBA00001913"/>
    </source>
</evidence>
<gene>
    <name evidence="15" type="ORF">CVT26_015225</name>
</gene>
<evidence type="ECO:0000313" key="15">
    <source>
        <dbReference type="EMBL" id="PPQ73267.1"/>
    </source>
</evidence>
<keyword evidence="5 13" id="KW-0378">Hydrolase</keyword>
<evidence type="ECO:0000256" key="3">
    <source>
        <dbReference type="ARBA" id="ARBA00007658"/>
    </source>
</evidence>
<dbReference type="AlphaFoldDB" id="A0A409W445"/>
<feature type="binding site" evidence="11">
    <location>
        <position position="581"/>
    </location>
    <ligand>
        <name>Ca(2+)</name>
        <dbReference type="ChEBI" id="CHEBI:29108"/>
    </ligand>
</feature>
<feature type="active site" description="Proton donor" evidence="10">
    <location>
        <position position="175"/>
    </location>
</feature>
<dbReference type="STRING" id="231916.A0A409W445"/>
<accession>A0A409W445</accession>
<evidence type="ECO:0000256" key="7">
    <source>
        <dbReference type="ARBA" id="ARBA00023157"/>
    </source>
</evidence>
<comment type="similarity">
    <text evidence="3 13">Belongs to the glycosyl hydrolase 47 family.</text>
</comment>
<dbReference type="InterPro" id="IPR036026">
    <property type="entry name" value="Seven-hairpin_glycosidases"/>
</dbReference>
<dbReference type="GO" id="GO:0005975">
    <property type="term" value="P:carbohydrate metabolic process"/>
    <property type="evidence" value="ECO:0007669"/>
    <property type="project" value="InterPro"/>
</dbReference>
<feature type="active site" evidence="10">
    <location>
        <position position="324"/>
    </location>
</feature>
<name>A0A409W445_9AGAR</name>
<comment type="cofactor">
    <cofactor evidence="1 11">
        <name>Ca(2+)</name>
        <dbReference type="ChEBI" id="CHEBI:29108"/>
    </cofactor>
</comment>
<dbReference type="OrthoDB" id="8118055at2759"/>
<feature type="disulfide bond" evidence="12">
    <location>
        <begin position="397"/>
        <end position="444"/>
    </location>
</feature>
<dbReference type="Pfam" id="PF01532">
    <property type="entry name" value="Glyco_hydro_47"/>
    <property type="match status" value="1"/>
</dbReference>
<evidence type="ECO:0000313" key="16">
    <source>
        <dbReference type="Proteomes" id="UP000284706"/>
    </source>
</evidence>
<dbReference type="EC" id="3.2.1.-" evidence="13"/>
<dbReference type="InterPro" id="IPR012341">
    <property type="entry name" value="6hp_glycosidase-like_sf"/>
</dbReference>
<feature type="region of interest" description="Disordered" evidence="14">
    <location>
        <begin position="1"/>
        <end position="30"/>
    </location>
</feature>
<dbReference type="GO" id="GO:0005783">
    <property type="term" value="C:endoplasmic reticulum"/>
    <property type="evidence" value="ECO:0007669"/>
    <property type="project" value="TreeGrafter"/>
</dbReference>
<dbReference type="Gene3D" id="1.50.10.10">
    <property type="match status" value="1"/>
</dbReference>
<keyword evidence="7 12" id="KW-1015">Disulfide bond</keyword>
<feature type="active site" evidence="10">
    <location>
        <position position="494"/>
    </location>
</feature>
<evidence type="ECO:0000256" key="6">
    <source>
        <dbReference type="ARBA" id="ARBA00022837"/>
    </source>
</evidence>
<evidence type="ECO:0000256" key="5">
    <source>
        <dbReference type="ARBA" id="ARBA00022801"/>
    </source>
</evidence>
<dbReference type="GO" id="GO:0036503">
    <property type="term" value="P:ERAD pathway"/>
    <property type="evidence" value="ECO:0007669"/>
    <property type="project" value="UniProtKB-ARBA"/>
</dbReference>
<dbReference type="GO" id="GO:0016020">
    <property type="term" value="C:membrane"/>
    <property type="evidence" value="ECO:0007669"/>
    <property type="project" value="InterPro"/>
</dbReference>
<proteinExistence type="inferred from homology"/>
<evidence type="ECO:0000256" key="2">
    <source>
        <dbReference type="ARBA" id="ARBA00004922"/>
    </source>
</evidence>
<dbReference type="GO" id="GO:0004571">
    <property type="term" value="F:mannosyl-oligosaccharide 1,2-alpha-mannosidase activity"/>
    <property type="evidence" value="ECO:0007669"/>
    <property type="project" value="UniProtKB-EC"/>
</dbReference>
<evidence type="ECO:0000256" key="4">
    <source>
        <dbReference type="ARBA" id="ARBA00022723"/>
    </source>
</evidence>
<dbReference type="SUPFAM" id="SSF48225">
    <property type="entry name" value="Seven-hairpin glycosidases"/>
    <property type="match status" value="1"/>
</dbReference>
<dbReference type="InParanoid" id="A0A409W445"/>
<keyword evidence="16" id="KW-1185">Reference proteome</keyword>
<comment type="pathway">
    <text evidence="2">Protein modification; protein glycosylation.</text>
</comment>
<evidence type="ECO:0000256" key="9">
    <source>
        <dbReference type="ARBA" id="ARBA00048605"/>
    </source>
</evidence>
<evidence type="ECO:0000256" key="12">
    <source>
        <dbReference type="PIRSR" id="PIRSR601382-3"/>
    </source>
</evidence>
<evidence type="ECO:0000256" key="10">
    <source>
        <dbReference type="PIRSR" id="PIRSR601382-1"/>
    </source>
</evidence>
<keyword evidence="4 11" id="KW-0479">Metal-binding</keyword>
<dbReference type="PANTHER" id="PTHR11742:SF55">
    <property type="entry name" value="ENDOPLASMIC RETICULUM MANNOSYL-OLIGOSACCHARIDE 1,2-ALPHA-MANNOSIDASE"/>
    <property type="match status" value="1"/>
</dbReference>
<feature type="active site" description="Proton donor" evidence="10">
    <location>
        <position position="457"/>
    </location>
</feature>
<keyword evidence="13" id="KW-0326">Glycosidase</keyword>
<evidence type="ECO:0000256" key="11">
    <source>
        <dbReference type="PIRSR" id="PIRSR601382-2"/>
    </source>
</evidence>
<evidence type="ECO:0000256" key="14">
    <source>
        <dbReference type="SAM" id="MobiDB-lite"/>
    </source>
</evidence>
<comment type="catalytic activity">
    <reaction evidence="8">
        <text>N(4)-(alpha-D-Man-(1-&gt;2)-alpha-D-Man-(1-&gt;2)-alpha-D-Man-(1-&gt;3)-[alpha-D-Man-(1-&gt;3)-[alpha-D-Man-(1-&gt;2)-alpha-D-Man-(1-&gt;6)]-alpha-D-Man-(1-&gt;6)]-beta-D-Man-(1-&gt;4)-beta-D-GlcNAc-(1-&gt;4)-beta-D-GlcNAc)-L-asparaginyl-[protein] (N-glucan mannose isomer 8A1,2,3B1,3) + 3 H2O = N(4)-(alpha-D-Man-(1-&gt;3)-[alpha-D-Man-(1-&gt;3)-[alpha-D-Man-(1-&gt;6)]-alpha-D-Man-(1-&gt;6)]-beta-D-Man-(1-&gt;4)-beta-D-GlcNAc-(1-&gt;4)-beta-D-GlcNAc)-L-asparaginyl-[protein] (N-glucan mannose isomer 5A1,2) + 3 beta-D-mannose</text>
        <dbReference type="Rhea" id="RHEA:56028"/>
        <dbReference type="Rhea" id="RHEA-COMP:14358"/>
        <dbReference type="Rhea" id="RHEA-COMP:14367"/>
        <dbReference type="ChEBI" id="CHEBI:15377"/>
        <dbReference type="ChEBI" id="CHEBI:28563"/>
        <dbReference type="ChEBI" id="CHEBI:59087"/>
        <dbReference type="ChEBI" id="CHEBI:60628"/>
        <dbReference type="EC" id="3.2.1.113"/>
    </reaction>
</comment>
<organism evidence="15 16">
    <name type="scientific">Gymnopilus dilepis</name>
    <dbReference type="NCBI Taxonomy" id="231916"/>
    <lineage>
        <taxon>Eukaryota</taxon>
        <taxon>Fungi</taxon>
        <taxon>Dikarya</taxon>
        <taxon>Basidiomycota</taxon>
        <taxon>Agaricomycotina</taxon>
        <taxon>Agaricomycetes</taxon>
        <taxon>Agaricomycetidae</taxon>
        <taxon>Agaricales</taxon>
        <taxon>Agaricineae</taxon>
        <taxon>Hymenogastraceae</taxon>
        <taxon>Gymnopilus</taxon>
    </lineage>
</organism>
<dbReference type="EMBL" id="NHYE01005414">
    <property type="protein sequence ID" value="PPQ73267.1"/>
    <property type="molecule type" value="Genomic_DNA"/>
</dbReference>
<evidence type="ECO:0000256" key="8">
    <source>
        <dbReference type="ARBA" id="ARBA00047669"/>
    </source>
</evidence>
<dbReference type="InterPro" id="IPR050749">
    <property type="entry name" value="Glycosyl_Hydrolase_47"/>
</dbReference>
<reference evidence="15 16" key="1">
    <citation type="journal article" date="2018" name="Evol. Lett.">
        <title>Horizontal gene cluster transfer increased hallucinogenic mushroom diversity.</title>
        <authorList>
            <person name="Reynolds H.T."/>
            <person name="Vijayakumar V."/>
            <person name="Gluck-Thaler E."/>
            <person name="Korotkin H.B."/>
            <person name="Matheny P.B."/>
            <person name="Slot J.C."/>
        </authorList>
    </citation>
    <scope>NUCLEOTIDE SEQUENCE [LARGE SCALE GENOMIC DNA]</scope>
    <source>
        <strain evidence="15 16">SRW20</strain>
    </source>
</reference>
<dbReference type="InterPro" id="IPR001382">
    <property type="entry name" value="Glyco_hydro_47"/>
</dbReference>
<dbReference type="PANTHER" id="PTHR11742">
    <property type="entry name" value="MANNOSYL-OLIGOSACCHARIDE ALPHA-1,2-MANNOSIDASE-RELATED"/>
    <property type="match status" value="1"/>
</dbReference>
<sequence>MADSTSGDLNGSFNDKKESTSIKPRVPSMEEQSSTFGKSAIAVLLLSLLVYVYRGNFLGFRKQPQVVSLDGRYGFGRVSEPAVEFTIDTTKRDAIVEAFKHAWSAYERDAMGSDEYYPLSKKGSNLVDAGGIGYTVADAIDTMQIMGLQEEYQRARDWIANNLTFERDGQFNTFETTIRVLGGLLTAYHLSDEDPIFLEKAKDLADRLMPVFDTPSGLPRSLVNLAQKKGYDEPQMPNIVSTAEAATLQLELRYLSFLTGEDEYWDKAEGVRLTSELGRPGLNVVQVMRVIKATSLPSGLAAIYMSAETGVFLFSEIRLGSRGDSFYEYLLKQYLQTDKSEPMYLEMYRNAMEGIHTTLVHKGVNNGLIYTAEVHPDRLPDGSISWRLAPKQDHLVCFLGGSLMLGATTTGLVGTSVSVPPLPDELTETGQRDWKLGYELIETCMDTHKTATGLAPEIVHFYTAEDGDVSDKKRDWYIKGNENPAAPSYDARPETVESLFLAYRLTGNQKYRDYGWQIFQAIEKFCKVDEGGYTSILNVDDANSERLDKMETFFLSETLKYLYLLFSDSSLLPLDKYVFNTEAHPLPIFSP</sequence>
<comment type="caution">
    <text evidence="15">The sequence shown here is derived from an EMBL/GenBank/DDBJ whole genome shotgun (WGS) entry which is preliminary data.</text>
</comment>
<dbReference type="GO" id="GO:0005509">
    <property type="term" value="F:calcium ion binding"/>
    <property type="evidence" value="ECO:0007669"/>
    <property type="project" value="InterPro"/>
</dbReference>
<dbReference type="Proteomes" id="UP000284706">
    <property type="component" value="Unassembled WGS sequence"/>
</dbReference>